<organism evidence="1 2">
    <name type="scientific">Paenibacillus catalpae</name>
    <dbReference type="NCBI Taxonomy" id="1045775"/>
    <lineage>
        <taxon>Bacteria</taxon>
        <taxon>Bacillati</taxon>
        <taxon>Bacillota</taxon>
        <taxon>Bacilli</taxon>
        <taxon>Bacillales</taxon>
        <taxon>Paenibacillaceae</taxon>
        <taxon>Paenibacillus</taxon>
    </lineage>
</organism>
<proteinExistence type="predicted"/>
<dbReference type="AlphaFoldDB" id="A0A1I2A7C8"/>
<dbReference type="Pfam" id="PF08680">
    <property type="entry name" value="DUF1779"/>
    <property type="match status" value="1"/>
</dbReference>
<sequence length="225" mass="24862">MMAAVVLVTGIIWAIINKDQIRSDKNPSILAHDIALLWQWTDKLYSKGAATVEWTVRWDIEGDAASLEQVQQQLQADEKGQEKGTLSIFPLTEDNQAMIVYVSKQKTDEKQLLNVINSAEAIFKESGLTYSGGMTVRGETEYNNAAERLAQAAGGKRIDRYKDESGTVSEAYYSEKLFSAVEAGAGKKANLQVAQHRETESGRLSLIVGTPLITGDYTVREQEND</sequence>
<dbReference type="InterPro" id="IPR036209">
    <property type="entry name" value="YwmB-like_sf"/>
</dbReference>
<evidence type="ECO:0000313" key="2">
    <source>
        <dbReference type="Proteomes" id="UP000198855"/>
    </source>
</evidence>
<dbReference type="EMBL" id="FOMT01000003">
    <property type="protein sequence ID" value="SFE39468.1"/>
    <property type="molecule type" value="Genomic_DNA"/>
</dbReference>
<evidence type="ECO:0000313" key="1">
    <source>
        <dbReference type="EMBL" id="SFE39468.1"/>
    </source>
</evidence>
<dbReference type="STRING" id="1045775.SAMN05216378_2978"/>
<keyword evidence="2" id="KW-1185">Reference proteome</keyword>
<accession>A0A1I2A7C8</accession>
<dbReference type="InterPro" id="IPR014794">
    <property type="entry name" value="DUF1779"/>
</dbReference>
<dbReference type="SUPFAM" id="SSF143842">
    <property type="entry name" value="YwmB-like"/>
    <property type="match status" value="1"/>
</dbReference>
<protein>
    <submittedName>
        <fullName evidence="1">TATA-box binding</fullName>
    </submittedName>
</protein>
<gene>
    <name evidence="1" type="ORF">SAMN05216378_2978</name>
</gene>
<dbReference type="Proteomes" id="UP000198855">
    <property type="component" value="Unassembled WGS sequence"/>
</dbReference>
<dbReference type="Gene3D" id="3.30.360.40">
    <property type="entry name" value="YwmB-like"/>
    <property type="match status" value="1"/>
</dbReference>
<name>A0A1I2A7C8_9BACL</name>
<reference evidence="2" key="1">
    <citation type="submission" date="2016-10" db="EMBL/GenBank/DDBJ databases">
        <authorList>
            <person name="Varghese N."/>
            <person name="Submissions S."/>
        </authorList>
    </citation>
    <scope>NUCLEOTIDE SEQUENCE [LARGE SCALE GENOMIC DNA]</scope>
    <source>
        <strain evidence="2">CGMCC 1.10784</strain>
    </source>
</reference>